<feature type="region of interest" description="Disordered" evidence="1">
    <location>
        <begin position="91"/>
        <end position="132"/>
    </location>
</feature>
<dbReference type="EMBL" id="KJ019054">
    <property type="protein sequence ID" value="AIX20647.1"/>
    <property type="molecule type" value="Genomic_DNA"/>
</dbReference>
<feature type="compositionally biased region" description="Pro residues" evidence="1">
    <location>
        <begin position="112"/>
        <end position="130"/>
    </location>
</feature>
<evidence type="ECO:0000313" key="3">
    <source>
        <dbReference type="Proteomes" id="UP000185283"/>
    </source>
</evidence>
<keyword evidence="3" id="KW-1185">Reference proteome</keyword>
<reference evidence="2 3" key="1">
    <citation type="submission" date="2013-12" db="EMBL/GenBank/DDBJ databases">
        <title>Ecological redundancy of diverse viral populations within a natural community.</title>
        <authorList>
            <person name="Gregory A.C."/>
            <person name="LaButti K."/>
            <person name="Copeland A."/>
            <person name="Woyke T."/>
            <person name="Sullivan M.B."/>
        </authorList>
    </citation>
    <scope>NUCLEOTIDE SEQUENCE [LARGE SCALE GENOMIC DNA]</scope>
    <source>
        <strain evidence="2">Syn7803C85</strain>
    </source>
</reference>
<proteinExistence type="predicted"/>
<name>A0A0E3F217_9CAUD</name>
<organism evidence="2 3">
    <name type="scientific">Synechococcus phage ACG-2014e</name>
    <dbReference type="NCBI Taxonomy" id="1493510"/>
    <lineage>
        <taxon>Viruses</taxon>
        <taxon>Duplodnaviria</taxon>
        <taxon>Heunggongvirae</taxon>
        <taxon>Uroviricota</taxon>
        <taxon>Caudoviricetes</taxon>
        <taxon>Pantevenvirales</taxon>
        <taxon>Kyanoviridae</taxon>
        <taxon>Chalconvirus</taxon>
        <taxon>Chalconvirus acg2014e</taxon>
    </lineage>
</organism>
<evidence type="ECO:0000313" key="2">
    <source>
        <dbReference type="EMBL" id="AIX20647.1"/>
    </source>
</evidence>
<protein>
    <submittedName>
        <fullName evidence="2">Uncharacterized protein</fullName>
    </submittedName>
</protein>
<gene>
    <name evidence="2" type="ORF">Syn7803C85_184</name>
</gene>
<sequence length="270" mass="29080">MPEIPIITGGDIRINDIEINTISTYDFNNTSTSLPLAAPVVVNIGVPVVDIPGCVEATETNTAKNNQLREDDPNGVVTFCDSGVPNFNPISFEPNQMIMTGPPQVDNRTPDKPTPPETKTDTPPPPPPPTAKIECPTKVQQAQEPVGTLVEGFRKEVVGYKLIDKTCVQITEPVPLPTQILAGLPSGGQVMQVGGIAVIATSSALLAKPLADILLKAVKPAVKKVMKKIATLRGKKPPILSVGERLAEQRQMNHAVKELRSVFPRRKKKR</sequence>
<evidence type="ECO:0000256" key="1">
    <source>
        <dbReference type="SAM" id="MobiDB-lite"/>
    </source>
</evidence>
<accession>A0A0E3F217</accession>
<dbReference type="Proteomes" id="UP000185283">
    <property type="component" value="Segment"/>
</dbReference>